<dbReference type="InterPro" id="IPR036390">
    <property type="entry name" value="WH_DNA-bd_sf"/>
</dbReference>
<keyword evidence="7" id="KW-1185">Reference proteome</keyword>
<evidence type="ECO:0000256" key="2">
    <source>
        <dbReference type="ARBA" id="ARBA00022540"/>
    </source>
</evidence>
<dbReference type="GO" id="GO:0001732">
    <property type="term" value="P:formation of cytoplasmic translation initiation complex"/>
    <property type="evidence" value="ECO:0007669"/>
    <property type="project" value="UniProtKB-UniRule"/>
</dbReference>
<protein>
    <recommendedName>
        <fullName evidence="4">Eukaryotic translation initiation factor 3 subunit K</fullName>
        <shortName evidence="4">eIF3k</shortName>
    </recommendedName>
    <alternativeName>
        <fullName evidence="4">eIF-3 p25</fullName>
    </alternativeName>
</protein>
<keyword evidence="1 4" id="KW-0963">Cytoplasm</keyword>
<dbReference type="OrthoDB" id="337745at2759"/>
<evidence type="ECO:0000313" key="7">
    <source>
        <dbReference type="Proteomes" id="UP000275078"/>
    </source>
</evidence>
<dbReference type="GO" id="GO:0006446">
    <property type="term" value="P:regulation of translational initiation"/>
    <property type="evidence" value="ECO:0007669"/>
    <property type="project" value="InterPro"/>
</dbReference>
<dbReference type="InterPro" id="IPR016020">
    <property type="entry name" value="Transl_init_fac_sub12_N_euk"/>
</dbReference>
<dbReference type="GO" id="GO:0033290">
    <property type="term" value="C:eukaryotic 48S preinitiation complex"/>
    <property type="evidence" value="ECO:0007669"/>
    <property type="project" value="UniProtKB-UniRule"/>
</dbReference>
<comment type="subcellular location">
    <subcellularLocation>
        <location evidence="4">Cytoplasm</location>
    </subcellularLocation>
</comment>
<dbReference type="HAMAP" id="MF_03010">
    <property type="entry name" value="eIF3k"/>
    <property type="match status" value="1"/>
</dbReference>
<reference evidence="6 7" key="1">
    <citation type="journal article" date="2018" name="Nat. Ecol. Evol.">
        <title>Pezizomycetes genomes reveal the molecular basis of ectomycorrhizal truffle lifestyle.</title>
        <authorList>
            <person name="Murat C."/>
            <person name="Payen T."/>
            <person name="Noel B."/>
            <person name="Kuo A."/>
            <person name="Morin E."/>
            <person name="Chen J."/>
            <person name="Kohler A."/>
            <person name="Krizsan K."/>
            <person name="Balestrini R."/>
            <person name="Da Silva C."/>
            <person name="Montanini B."/>
            <person name="Hainaut M."/>
            <person name="Levati E."/>
            <person name="Barry K.W."/>
            <person name="Belfiori B."/>
            <person name="Cichocki N."/>
            <person name="Clum A."/>
            <person name="Dockter R.B."/>
            <person name="Fauchery L."/>
            <person name="Guy J."/>
            <person name="Iotti M."/>
            <person name="Le Tacon F."/>
            <person name="Lindquist E.A."/>
            <person name="Lipzen A."/>
            <person name="Malagnac F."/>
            <person name="Mello A."/>
            <person name="Molinier V."/>
            <person name="Miyauchi S."/>
            <person name="Poulain J."/>
            <person name="Riccioni C."/>
            <person name="Rubini A."/>
            <person name="Sitrit Y."/>
            <person name="Splivallo R."/>
            <person name="Traeger S."/>
            <person name="Wang M."/>
            <person name="Zifcakova L."/>
            <person name="Wipf D."/>
            <person name="Zambonelli A."/>
            <person name="Paolocci F."/>
            <person name="Nowrousian M."/>
            <person name="Ottonello S."/>
            <person name="Baldrian P."/>
            <person name="Spatafora J.W."/>
            <person name="Henrissat B."/>
            <person name="Nagy L.G."/>
            <person name="Aury J.M."/>
            <person name="Wincker P."/>
            <person name="Grigoriev I.V."/>
            <person name="Bonfante P."/>
            <person name="Martin F.M."/>
        </authorList>
    </citation>
    <scope>NUCLEOTIDE SEQUENCE [LARGE SCALE GENOMIC DNA]</scope>
    <source>
        <strain evidence="6 7">RN42</strain>
    </source>
</reference>
<evidence type="ECO:0000259" key="5">
    <source>
        <dbReference type="Pfam" id="PF10075"/>
    </source>
</evidence>
<comment type="similarity">
    <text evidence="4">Belongs to the eIF-3 subunit K family.</text>
</comment>
<keyword evidence="3 4" id="KW-0648">Protein biosynthesis</keyword>
<name>A0A3N4HU90_ASCIM</name>
<dbReference type="SUPFAM" id="SSF48371">
    <property type="entry name" value="ARM repeat"/>
    <property type="match status" value="1"/>
</dbReference>
<dbReference type="GO" id="GO:0003723">
    <property type="term" value="F:RNA binding"/>
    <property type="evidence" value="ECO:0007669"/>
    <property type="project" value="UniProtKB-UniRule"/>
</dbReference>
<dbReference type="Gene3D" id="1.25.40.250">
    <property type="entry name" value="ARM repeat, domain 1"/>
    <property type="match status" value="1"/>
</dbReference>
<evidence type="ECO:0000256" key="4">
    <source>
        <dbReference type="HAMAP-Rule" id="MF_03010"/>
    </source>
</evidence>
<dbReference type="Pfam" id="PF10075">
    <property type="entry name" value="CSN8_PSD8_EIF3K"/>
    <property type="match status" value="1"/>
</dbReference>
<organism evidence="6 7">
    <name type="scientific">Ascobolus immersus RN42</name>
    <dbReference type="NCBI Taxonomy" id="1160509"/>
    <lineage>
        <taxon>Eukaryota</taxon>
        <taxon>Fungi</taxon>
        <taxon>Dikarya</taxon>
        <taxon>Ascomycota</taxon>
        <taxon>Pezizomycotina</taxon>
        <taxon>Pezizomycetes</taxon>
        <taxon>Pezizales</taxon>
        <taxon>Ascobolaceae</taxon>
        <taxon>Ascobolus</taxon>
    </lineage>
</organism>
<dbReference type="InterPro" id="IPR009374">
    <property type="entry name" value="eIF3k"/>
</dbReference>
<comment type="subunit">
    <text evidence="4">Component of the eukaryotic translation initiation factor 3 (eIF-3) complex.</text>
</comment>
<feature type="domain" description="CSN8/PSMD8/EIF3K" evidence="5">
    <location>
        <begin position="70"/>
        <end position="175"/>
    </location>
</feature>
<sequence>MADTGRPEFIETILSTLDRYNPETTSIFQEYVVQQCETRTYDSYANLALLKLYQFNPHLAKDETITNILVKALTKLQTLNDLLEGAAYREFWATLDSDDLYADLVADVQGFEELIRTRIAIATAQAAKRIQREVFEEWVNLRGEKFVEFVEGYCGWSLDGADVVVPDNDDNQAKTTVVREVVRFDQFSRIVKRAYEQTA</sequence>
<comment type="function">
    <text evidence="4">Component of the eukaryotic translation initiation factor 3 (eIF-3) complex, which is involved in protein synthesis of a specialized repertoire of mRNAs and, together with other initiation factors, stimulates binding of mRNA and methionyl-tRNAi to the 40S ribosome. The eIF-3 complex specifically targets and initiates translation of a subset of mRNAs involved in cell proliferation.</text>
</comment>
<dbReference type="GO" id="GO:0003743">
    <property type="term" value="F:translation initiation factor activity"/>
    <property type="evidence" value="ECO:0007669"/>
    <property type="project" value="UniProtKB-UniRule"/>
</dbReference>
<dbReference type="PANTHER" id="PTHR13022">
    <property type="entry name" value="EUKARYOTIC TRANSLATION INITIATION FACTOR 3 SUBUNIT 11"/>
    <property type="match status" value="1"/>
</dbReference>
<evidence type="ECO:0000256" key="1">
    <source>
        <dbReference type="ARBA" id="ARBA00022490"/>
    </source>
</evidence>
<gene>
    <name evidence="6" type="ORF">BJ508DRAFT_341635</name>
</gene>
<dbReference type="PANTHER" id="PTHR13022:SF0">
    <property type="entry name" value="EUKARYOTIC TRANSLATION INITIATION FACTOR 3 SUBUNIT K"/>
    <property type="match status" value="1"/>
</dbReference>
<dbReference type="InterPro" id="IPR036388">
    <property type="entry name" value="WH-like_DNA-bd_sf"/>
</dbReference>
<evidence type="ECO:0000313" key="6">
    <source>
        <dbReference type="EMBL" id="RPA73244.1"/>
    </source>
</evidence>
<proteinExistence type="inferred from homology"/>
<dbReference type="GO" id="GO:0043022">
    <property type="term" value="F:ribosome binding"/>
    <property type="evidence" value="ECO:0007669"/>
    <property type="project" value="InterPro"/>
</dbReference>
<dbReference type="Gene3D" id="1.10.10.10">
    <property type="entry name" value="Winged helix-like DNA-binding domain superfamily/Winged helix DNA-binding domain"/>
    <property type="match status" value="1"/>
</dbReference>
<evidence type="ECO:0000256" key="3">
    <source>
        <dbReference type="ARBA" id="ARBA00022917"/>
    </source>
</evidence>
<keyword evidence="2 4" id="KW-0396">Initiation factor</keyword>
<dbReference type="GO" id="GO:0005852">
    <property type="term" value="C:eukaryotic translation initiation factor 3 complex"/>
    <property type="evidence" value="ECO:0007669"/>
    <property type="project" value="UniProtKB-UniRule"/>
</dbReference>
<dbReference type="FunFam" id="1.10.10.10:FF:000389">
    <property type="entry name" value="Eukaryotic translation initiation factor 3 subunit K"/>
    <property type="match status" value="1"/>
</dbReference>
<dbReference type="GO" id="GO:0016282">
    <property type="term" value="C:eukaryotic 43S preinitiation complex"/>
    <property type="evidence" value="ECO:0007669"/>
    <property type="project" value="UniProtKB-UniRule"/>
</dbReference>
<dbReference type="SUPFAM" id="SSF46785">
    <property type="entry name" value="Winged helix' DNA-binding domain"/>
    <property type="match status" value="1"/>
</dbReference>
<accession>A0A3N4HU90</accession>
<dbReference type="AlphaFoldDB" id="A0A3N4HU90"/>
<dbReference type="InterPro" id="IPR033464">
    <property type="entry name" value="CSN8_PSD8_EIF3K"/>
</dbReference>
<dbReference type="STRING" id="1160509.A0A3N4HU90"/>
<dbReference type="InterPro" id="IPR016024">
    <property type="entry name" value="ARM-type_fold"/>
</dbReference>
<dbReference type="EMBL" id="ML119828">
    <property type="protein sequence ID" value="RPA73244.1"/>
    <property type="molecule type" value="Genomic_DNA"/>
</dbReference>
<dbReference type="Proteomes" id="UP000275078">
    <property type="component" value="Unassembled WGS sequence"/>
</dbReference>